<dbReference type="eggNOG" id="KOG1075">
    <property type="taxonomic scope" value="Eukaryota"/>
</dbReference>
<dbReference type="InParanoid" id="B9T7M0"/>
<organism evidence="1 2">
    <name type="scientific">Ricinus communis</name>
    <name type="common">Castor bean</name>
    <dbReference type="NCBI Taxonomy" id="3988"/>
    <lineage>
        <taxon>Eukaryota</taxon>
        <taxon>Viridiplantae</taxon>
        <taxon>Streptophyta</taxon>
        <taxon>Embryophyta</taxon>
        <taxon>Tracheophyta</taxon>
        <taxon>Spermatophyta</taxon>
        <taxon>Magnoliopsida</taxon>
        <taxon>eudicotyledons</taxon>
        <taxon>Gunneridae</taxon>
        <taxon>Pentapetalae</taxon>
        <taxon>rosids</taxon>
        <taxon>fabids</taxon>
        <taxon>Malpighiales</taxon>
        <taxon>Euphorbiaceae</taxon>
        <taxon>Acalyphoideae</taxon>
        <taxon>Acalypheae</taxon>
        <taxon>Ricinus</taxon>
    </lineage>
</organism>
<evidence type="ECO:0000313" key="2">
    <source>
        <dbReference type="Proteomes" id="UP000008311"/>
    </source>
</evidence>
<protein>
    <recommendedName>
        <fullName evidence="3">Reverse transcriptase domain-containing protein</fullName>
    </recommendedName>
</protein>
<sequence>MESFKLYQIRIGSRSSRASMEQANVINKVLLDFCTWSRQKINKAKTQVFFSKNVSGPLKQRIGGALEFAVTDDFGKYLRVPLLHSRITKHTYNYILHKV</sequence>
<reference evidence="2" key="1">
    <citation type="journal article" date="2010" name="Nat. Biotechnol.">
        <title>Draft genome sequence of the oilseed species Ricinus communis.</title>
        <authorList>
            <person name="Chan A.P."/>
            <person name="Crabtree J."/>
            <person name="Zhao Q."/>
            <person name="Lorenzi H."/>
            <person name="Orvis J."/>
            <person name="Puiu D."/>
            <person name="Melake-Berhan A."/>
            <person name="Jones K.M."/>
            <person name="Redman J."/>
            <person name="Chen G."/>
            <person name="Cahoon E.B."/>
            <person name="Gedil M."/>
            <person name="Stanke M."/>
            <person name="Haas B.J."/>
            <person name="Wortman J.R."/>
            <person name="Fraser-Liggett C.M."/>
            <person name="Ravel J."/>
            <person name="Rabinowicz P.D."/>
        </authorList>
    </citation>
    <scope>NUCLEOTIDE SEQUENCE [LARGE SCALE GENOMIC DNA]</scope>
    <source>
        <strain evidence="2">cv. Hale</strain>
    </source>
</reference>
<evidence type="ECO:0000313" key="1">
    <source>
        <dbReference type="EMBL" id="EEF28146.1"/>
    </source>
</evidence>
<name>B9T7M0_RICCO</name>
<evidence type="ECO:0008006" key="3">
    <source>
        <dbReference type="Google" id="ProtNLM"/>
    </source>
</evidence>
<dbReference type="Proteomes" id="UP000008311">
    <property type="component" value="Unassembled WGS sequence"/>
</dbReference>
<keyword evidence="2" id="KW-1185">Reference proteome</keyword>
<proteinExistence type="predicted"/>
<dbReference type="AlphaFoldDB" id="B9T7M0"/>
<dbReference type="EMBL" id="EQ974773">
    <property type="protein sequence ID" value="EEF28146.1"/>
    <property type="molecule type" value="Genomic_DNA"/>
</dbReference>
<gene>
    <name evidence="1" type="ORF">RCOM_0283060</name>
</gene>
<accession>B9T7M0</accession>